<evidence type="ECO:0000313" key="3">
    <source>
        <dbReference type="EMBL" id="KAH0965570.1"/>
    </source>
</evidence>
<dbReference type="PANTHER" id="PTHR34883">
    <property type="entry name" value="SERINE-RICH PROTEIN, PUTATIVE-RELATED-RELATED"/>
    <property type="match status" value="1"/>
</dbReference>
<dbReference type="InterPro" id="IPR008972">
    <property type="entry name" value="Cupredoxin"/>
</dbReference>
<feature type="chain" id="PRO_5040361860" evidence="2">
    <location>
        <begin position="20"/>
        <end position="192"/>
    </location>
</feature>
<sequence length="192" mass="19902">MPCLKTCLAAAALACVASADTIKVTATSGNTFNPDAVKAEVGDTIEFHFQARNHSVVSGVFENPCSPMQLGSGFYSGFMPATGGEASKVFRIKVNSLEPVPFYSSQGDECPKGMVGIINPNGNKNLDTYRNQARALSRSVTPGSSPYGGELDDNDDPRVPRNPDGTVKAAAGALSVPMMSLAAAVGLAALMV</sequence>
<feature type="region of interest" description="Disordered" evidence="1">
    <location>
        <begin position="137"/>
        <end position="164"/>
    </location>
</feature>
<accession>A0A9P8SL90</accession>
<dbReference type="AlphaFoldDB" id="A0A9P8SL90"/>
<dbReference type="SUPFAM" id="SSF49503">
    <property type="entry name" value="Cupredoxins"/>
    <property type="match status" value="1"/>
</dbReference>
<feature type="signal peptide" evidence="2">
    <location>
        <begin position="1"/>
        <end position="19"/>
    </location>
</feature>
<protein>
    <submittedName>
        <fullName evidence="3">Extracellular serine-rich protein</fullName>
    </submittedName>
</protein>
<comment type="caution">
    <text evidence="3">The sequence shown here is derived from an EMBL/GenBank/DDBJ whole genome shotgun (WGS) entry which is preliminary data.</text>
</comment>
<proteinExistence type="predicted"/>
<keyword evidence="4" id="KW-1185">Reference proteome</keyword>
<evidence type="ECO:0000256" key="2">
    <source>
        <dbReference type="SAM" id="SignalP"/>
    </source>
</evidence>
<dbReference type="GeneID" id="68352715"/>
<dbReference type="EMBL" id="JAIZPD010000003">
    <property type="protein sequence ID" value="KAH0965570.1"/>
    <property type="molecule type" value="Genomic_DNA"/>
</dbReference>
<dbReference type="OrthoDB" id="5421909at2759"/>
<organism evidence="3 4">
    <name type="scientific">Hirsutella rhossiliensis</name>
    <dbReference type="NCBI Taxonomy" id="111463"/>
    <lineage>
        <taxon>Eukaryota</taxon>
        <taxon>Fungi</taxon>
        <taxon>Dikarya</taxon>
        <taxon>Ascomycota</taxon>
        <taxon>Pezizomycotina</taxon>
        <taxon>Sordariomycetes</taxon>
        <taxon>Hypocreomycetidae</taxon>
        <taxon>Hypocreales</taxon>
        <taxon>Ophiocordycipitaceae</taxon>
        <taxon>Hirsutella</taxon>
    </lineage>
</organism>
<dbReference type="Proteomes" id="UP000824596">
    <property type="component" value="Unassembled WGS sequence"/>
</dbReference>
<dbReference type="PANTHER" id="PTHR34883:SF15">
    <property type="entry name" value="EXTRACELLULAR SERINE-RICH PROTEIN"/>
    <property type="match status" value="1"/>
</dbReference>
<dbReference type="CDD" id="cd00920">
    <property type="entry name" value="Cupredoxin"/>
    <property type="match status" value="1"/>
</dbReference>
<dbReference type="RefSeq" id="XP_044723083.1">
    <property type="nucleotide sequence ID" value="XM_044862057.1"/>
</dbReference>
<name>A0A9P8SL90_9HYPO</name>
<evidence type="ECO:0000313" key="4">
    <source>
        <dbReference type="Proteomes" id="UP000824596"/>
    </source>
</evidence>
<reference evidence="3" key="1">
    <citation type="submission" date="2021-09" db="EMBL/GenBank/DDBJ databases">
        <title>A high-quality genome of the endoparasitic fungus Hirsutella rhossiliensis with a comparison of Hirsutella genomes reveals transposable elements contributing to genome size variation.</title>
        <authorList>
            <person name="Lin R."/>
            <person name="Jiao Y."/>
            <person name="Sun X."/>
            <person name="Ling J."/>
            <person name="Xie B."/>
            <person name="Cheng X."/>
        </authorList>
    </citation>
    <scope>NUCLEOTIDE SEQUENCE</scope>
    <source>
        <strain evidence="3">HR02</strain>
    </source>
</reference>
<gene>
    <name evidence="3" type="ORF">HRG_03586</name>
</gene>
<keyword evidence="2" id="KW-0732">Signal</keyword>
<dbReference type="Gene3D" id="2.60.40.420">
    <property type="entry name" value="Cupredoxins - blue copper proteins"/>
    <property type="match status" value="1"/>
</dbReference>
<dbReference type="InterPro" id="IPR052953">
    <property type="entry name" value="Ser-rich/MCO-related"/>
</dbReference>
<evidence type="ECO:0000256" key="1">
    <source>
        <dbReference type="SAM" id="MobiDB-lite"/>
    </source>
</evidence>